<protein>
    <recommendedName>
        <fullName evidence="7">Glycosyl transferase family 2</fullName>
    </recommendedName>
</protein>
<dbReference type="EMBL" id="AUNB01000037">
    <property type="protein sequence ID" value="KEO58141.1"/>
    <property type="molecule type" value="Genomic_DNA"/>
</dbReference>
<feature type="region of interest" description="Disordered" evidence="4">
    <location>
        <begin position="287"/>
        <end position="320"/>
    </location>
</feature>
<organism evidence="5 6">
    <name type="scientific">Thioclava indica</name>
    <dbReference type="NCBI Taxonomy" id="1353528"/>
    <lineage>
        <taxon>Bacteria</taxon>
        <taxon>Pseudomonadati</taxon>
        <taxon>Pseudomonadota</taxon>
        <taxon>Alphaproteobacteria</taxon>
        <taxon>Rhodobacterales</taxon>
        <taxon>Paracoccaceae</taxon>
        <taxon>Thioclava</taxon>
    </lineage>
</organism>
<reference evidence="5 6" key="1">
    <citation type="journal article" date="2015" name="Antonie Van Leeuwenhoek">
        <title>Thioclava indica sp. nov., isolated from surface seawater of the Indian Ocean.</title>
        <authorList>
            <person name="Liu Y."/>
            <person name="Lai Q."/>
            <person name="Du J."/>
            <person name="Xu H."/>
            <person name="Jiang L."/>
            <person name="Shao Z."/>
        </authorList>
    </citation>
    <scope>NUCLEOTIDE SEQUENCE [LARGE SCALE GENOMIC DNA]</scope>
    <source>
        <strain evidence="5 6">DT23-4</strain>
    </source>
</reference>
<evidence type="ECO:0000256" key="4">
    <source>
        <dbReference type="SAM" id="MobiDB-lite"/>
    </source>
</evidence>
<dbReference type="Pfam" id="PF13704">
    <property type="entry name" value="Glyco_tranf_2_4"/>
    <property type="match status" value="1"/>
</dbReference>
<evidence type="ECO:0000256" key="2">
    <source>
        <dbReference type="ARBA" id="ARBA00022692"/>
    </source>
</evidence>
<dbReference type="Gene3D" id="3.90.550.20">
    <property type="match status" value="1"/>
</dbReference>
<sequence>MPLPTIASLWIGGDLSYLEQVCLKSFADHGHRTILYTYEGVSNAPEGVEVMDANLVFPSTNFVRHKESGSPAVHADAFRYRMIQLQNAVWVDTDVLCVRPWDFDTQYIFGWEKKNSLVCNAVFGLPRFSETLTRLNKFCLNEYPIPPWLGEKEQDELRALADSGNPVHVSELKWGVWGPSAVTWFLKETGEIEHAQPVEAFYPVSYKFRRELLMAGPVVDKIITDGVYGIHLWNRRLSRRIVTNEGGIVPPASFLGRAISRHEIDMELAPIPDKPPPGYPTQKEIAARKAAKKAGASKPPVSVPPAPAPAPAPASVDPATATYGNTTFHIDRLKQSAPYQRAIEDMESRTETLFERLPDPPTPISNEKILVLTSMKNEAPFILEWIAYHKMIGATHFLVYTNDCTDNTNEILDRLAEMGLVTRLDNPWTPSSNNAPQHAALEDAMQQPVFKDADWVLTIDVDEFVNIHVGDGCFADLFAASNYPNVISFTWKFFGNIDVNAYEDRPISEQFTACAPEFIPKPRLGWGFKSMVHKSAPYTKIGVHRPLKISDEDKVDEVRWVNGSGRKMPDLLLTNNGWRSTKRSLGYQMATLNHYVLRSADSFLVKRDRGRVNHTEQDQGLAYWMRRNYTSETDARMLGRQQGLRKELDALMADSVLSDLHSEAVRWHHARIDALKASPEYKALYDQLTEKQWPDAIYLTKPEGEAGEKDAPDVVIPEPELDLLPTAAAEAKIDRLTRMLAGQVRRDEGITPQGDVIGESGVTTTSSVPQVKRIDIGGGEPQAPSWNGEPEPRFSEMRDAARQQGFFWEGEANAFYFEPVGKRLVVTFDNVHTARLQEQRWPWGHGQISRQLECSVLGIMSKDRSWFRDPFVHDGFDRLQESGWFDQFDQVLFYGASMGGYGALTFSRACPGANVLAIEPQTTLDRSILPDDDRWPWTKKLDWSGRYADAAEGTASARQIVVVSDPYFDMDRAHVERLSGDNIHHLRVPFFGHKSAPALVTLGNLKPLLSQMTHGTFDASQYYQLLRGRHDLARFQHGLITIARERGHLKLALKACEATLGKRSARNIRLIKEDIQAELAAKS</sequence>
<dbReference type="GO" id="GO:0016020">
    <property type="term" value="C:membrane"/>
    <property type="evidence" value="ECO:0007669"/>
    <property type="project" value="UniProtKB-SubCell"/>
</dbReference>
<feature type="compositionally biased region" description="Pro residues" evidence="4">
    <location>
        <begin position="301"/>
        <end position="312"/>
    </location>
</feature>
<evidence type="ECO:0008006" key="7">
    <source>
        <dbReference type="Google" id="ProtNLM"/>
    </source>
</evidence>
<proteinExistence type="predicted"/>
<dbReference type="OrthoDB" id="5354021at2"/>
<dbReference type="RefSeq" id="WP_038131501.1">
    <property type="nucleotide sequence ID" value="NZ_AUNB01000037.1"/>
</dbReference>
<dbReference type="eggNOG" id="COG0463">
    <property type="taxonomic scope" value="Bacteria"/>
</dbReference>
<accession>A0A074JKK7</accession>
<dbReference type="SUPFAM" id="SSF53448">
    <property type="entry name" value="Nucleotide-diphospho-sugar transferases"/>
    <property type="match status" value="2"/>
</dbReference>
<evidence type="ECO:0000256" key="3">
    <source>
        <dbReference type="ARBA" id="ARBA00022989"/>
    </source>
</evidence>
<gene>
    <name evidence="5" type="ORF">DT23_16750</name>
</gene>
<keyword evidence="3" id="KW-1133">Transmembrane helix</keyword>
<evidence type="ECO:0000256" key="1">
    <source>
        <dbReference type="ARBA" id="ARBA00004167"/>
    </source>
</evidence>
<comment type="caution">
    <text evidence="5">The sequence shown here is derived from an EMBL/GenBank/DDBJ whole genome shotgun (WGS) entry which is preliminary data.</text>
</comment>
<comment type="subcellular location">
    <subcellularLocation>
        <location evidence="1">Membrane</location>
        <topology evidence="1">Single-pass membrane protein</topology>
    </subcellularLocation>
</comment>
<dbReference type="PANTHER" id="PTHR21461">
    <property type="entry name" value="GLYCOSYLTRANSFERASE FAMILY 92 PROTEIN"/>
    <property type="match status" value="1"/>
</dbReference>
<dbReference type="eggNOG" id="COG2327">
    <property type="taxonomic scope" value="Bacteria"/>
</dbReference>
<dbReference type="STRING" id="1353528.DT23_16750"/>
<keyword evidence="3" id="KW-0472">Membrane</keyword>
<name>A0A074JKK7_9RHOB</name>
<dbReference type="AlphaFoldDB" id="A0A074JKK7"/>
<dbReference type="Proteomes" id="UP000027471">
    <property type="component" value="Unassembled WGS sequence"/>
</dbReference>
<dbReference type="GO" id="GO:0005737">
    <property type="term" value="C:cytoplasm"/>
    <property type="evidence" value="ECO:0007669"/>
    <property type="project" value="TreeGrafter"/>
</dbReference>
<keyword evidence="6" id="KW-1185">Reference proteome</keyword>
<evidence type="ECO:0000313" key="5">
    <source>
        <dbReference type="EMBL" id="KEO58141.1"/>
    </source>
</evidence>
<dbReference type="GO" id="GO:0016757">
    <property type="term" value="F:glycosyltransferase activity"/>
    <property type="evidence" value="ECO:0007669"/>
    <property type="project" value="TreeGrafter"/>
</dbReference>
<dbReference type="eggNOG" id="COG2813">
    <property type="taxonomic scope" value="Bacteria"/>
</dbReference>
<evidence type="ECO:0000313" key="6">
    <source>
        <dbReference type="Proteomes" id="UP000027471"/>
    </source>
</evidence>
<dbReference type="InterPro" id="IPR029044">
    <property type="entry name" value="Nucleotide-diphossugar_trans"/>
</dbReference>
<dbReference type="PANTHER" id="PTHR21461:SF69">
    <property type="entry name" value="GLYCOSYLTRANSFERASE FAMILY 92 PROTEIN"/>
    <property type="match status" value="1"/>
</dbReference>
<feature type="region of interest" description="Disordered" evidence="4">
    <location>
        <begin position="773"/>
        <end position="792"/>
    </location>
</feature>
<keyword evidence="2" id="KW-0812">Transmembrane</keyword>